<dbReference type="PROSITE" id="PS50011">
    <property type="entry name" value="PROTEIN_KINASE_DOM"/>
    <property type="match status" value="1"/>
</dbReference>
<accession>A0A2G8L5Z2</accession>
<evidence type="ECO:0000256" key="4">
    <source>
        <dbReference type="ARBA" id="ARBA00022490"/>
    </source>
</evidence>
<dbReference type="GO" id="GO:0005737">
    <property type="term" value="C:cytoplasm"/>
    <property type="evidence" value="ECO:0007669"/>
    <property type="project" value="TreeGrafter"/>
</dbReference>
<dbReference type="PROSITE" id="PS50078">
    <property type="entry name" value="POLO_BOX"/>
    <property type="match status" value="1"/>
</dbReference>
<dbReference type="CDD" id="cd14099">
    <property type="entry name" value="STKc_PLK"/>
    <property type="match status" value="1"/>
</dbReference>
<feature type="region of interest" description="Disordered" evidence="15">
    <location>
        <begin position="281"/>
        <end position="308"/>
    </location>
</feature>
<dbReference type="FunFam" id="3.30.200.20:FF:000284">
    <property type="entry name" value="Serine/threonine-protein kinase PLK"/>
    <property type="match status" value="1"/>
</dbReference>
<dbReference type="GO" id="GO:0005813">
    <property type="term" value="C:centrosome"/>
    <property type="evidence" value="ECO:0007669"/>
    <property type="project" value="UniProtKB-SubCell"/>
</dbReference>
<gene>
    <name evidence="18" type="ORF">BSL78_07429</name>
</gene>
<evidence type="ECO:0000256" key="5">
    <source>
        <dbReference type="ARBA" id="ARBA00022527"/>
    </source>
</evidence>
<evidence type="ECO:0000256" key="11">
    <source>
        <dbReference type="ARBA" id="ARBA00023212"/>
    </source>
</evidence>
<dbReference type="PANTHER" id="PTHR24345:SF93">
    <property type="entry name" value="SERINE_THREONINE-PROTEIN KINASE PLK1"/>
    <property type="match status" value="1"/>
</dbReference>
<keyword evidence="10" id="KW-0067">ATP-binding</keyword>
<dbReference type="GO" id="GO:0000776">
    <property type="term" value="C:kinetochore"/>
    <property type="evidence" value="ECO:0007669"/>
    <property type="project" value="TreeGrafter"/>
</dbReference>
<evidence type="ECO:0000256" key="13">
    <source>
        <dbReference type="ARBA" id="ARBA00047802"/>
    </source>
</evidence>
<dbReference type="AlphaFoldDB" id="A0A2G8L5Z2"/>
<dbReference type="EMBL" id="MRZV01000206">
    <property type="protein sequence ID" value="PIK55658.1"/>
    <property type="molecule type" value="Genomic_DNA"/>
</dbReference>
<keyword evidence="9 18" id="KW-0418">Kinase</keyword>
<keyword evidence="4" id="KW-0963">Cytoplasm</keyword>
<comment type="catalytic activity">
    <reaction evidence="14">
        <text>L-seryl-[protein] + ATP = O-phospho-L-seryl-[protein] + ADP + H(+)</text>
        <dbReference type="Rhea" id="RHEA:17989"/>
        <dbReference type="Rhea" id="RHEA-COMP:9863"/>
        <dbReference type="Rhea" id="RHEA-COMP:11604"/>
        <dbReference type="ChEBI" id="CHEBI:15378"/>
        <dbReference type="ChEBI" id="CHEBI:29999"/>
        <dbReference type="ChEBI" id="CHEBI:30616"/>
        <dbReference type="ChEBI" id="CHEBI:83421"/>
        <dbReference type="ChEBI" id="CHEBI:456216"/>
        <dbReference type="EC" id="2.7.11.21"/>
    </reaction>
</comment>
<dbReference type="InterPro" id="IPR036947">
    <property type="entry name" value="POLO_box_dom_sf"/>
</dbReference>
<dbReference type="Pfam" id="PF00069">
    <property type="entry name" value="Pkinase"/>
    <property type="match status" value="1"/>
</dbReference>
<dbReference type="OrthoDB" id="408964at2759"/>
<dbReference type="STRING" id="307972.A0A2G8L5Z2"/>
<evidence type="ECO:0000256" key="14">
    <source>
        <dbReference type="ARBA" id="ARBA00048347"/>
    </source>
</evidence>
<dbReference type="GO" id="GO:0005634">
    <property type="term" value="C:nucleus"/>
    <property type="evidence" value="ECO:0007669"/>
    <property type="project" value="UniProtKB-SubCell"/>
</dbReference>
<evidence type="ECO:0000256" key="3">
    <source>
        <dbReference type="ARBA" id="ARBA00012424"/>
    </source>
</evidence>
<evidence type="ECO:0000256" key="12">
    <source>
        <dbReference type="ARBA" id="ARBA00023242"/>
    </source>
</evidence>
<evidence type="ECO:0000256" key="15">
    <source>
        <dbReference type="SAM" id="MobiDB-lite"/>
    </source>
</evidence>
<organism evidence="18 19">
    <name type="scientific">Stichopus japonicus</name>
    <name type="common">Sea cucumber</name>
    <dbReference type="NCBI Taxonomy" id="307972"/>
    <lineage>
        <taxon>Eukaryota</taxon>
        <taxon>Metazoa</taxon>
        <taxon>Echinodermata</taxon>
        <taxon>Eleutherozoa</taxon>
        <taxon>Echinozoa</taxon>
        <taxon>Holothuroidea</taxon>
        <taxon>Aspidochirotacea</taxon>
        <taxon>Aspidochirotida</taxon>
        <taxon>Stichopodidae</taxon>
        <taxon>Apostichopus</taxon>
    </lineage>
</organism>
<feature type="domain" description="Protein kinase" evidence="16">
    <location>
        <begin position="1"/>
        <end position="250"/>
    </location>
</feature>
<keyword evidence="12" id="KW-0539">Nucleus</keyword>
<reference evidence="18 19" key="1">
    <citation type="journal article" date="2017" name="PLoS Biol.">
        <title>The sea cucumber genome provides insights into morphological evolution and visceral regeneration.</title>
        <authorList>
            <person name="Zhang X."/>
            <person name="Sun L."/>
            <person name="Yuan J."/>
            <person name="Sun Y."/>
            <person name="Gao Y."/>
            <person name="Zhang L."/>
            <person name="Li S."/>
            <person name="Dai H."/>
            <person name="Hamel J.F."/>
            <person name="Liu C."/>
            <person name="Yu Y."/>
            <person name="Liu S."/>
            <person name="Lin W."/>
            <person name="Guo K."/>
            <person name="Jin S."/>
            <person name="Xu P."/>
            <person name="Storey K.B."/>
            <person name="Huan P."/>
            <person name="Zhang T."/>
            <person name="Zhou Y."/>
            <person name="Zhang J."/>
            <person name="Lin C."/>
            <person name="Li X."/>
            <person name="Xing L."/>
            <person name="Huo D."/>
            <person name="Sun M."/>
            <person name="Wang L."/>
            <person name="Mercier A."/>
            <person name="Li F."/>
            <person name="Yang H."/>
            <person name="Xiang J."/>
        </authorList>
    </citation>
    <scope>NUCLEOTIDE SEQUENCE [LARGE SCALE GENOMIC DNA]</scope>
    <source>
        <strain evidence="18">Shaxun</strain>
        <tissue evidence="18">Muscle</tissue>
    </source>
</reference>
<feature type="non-terminal residue" evidence="18">
    <location>
        <position position="498"/>
    </location>
</feature>
<keyword evidence="6" id="KW-0808">Transferase</keyword>
<dbReference type="FunFam" id="1.10.510.10:FF:000727">
    <property type="entry name" value="Serine/threonine-protein kinase PLK"/>
    <property type="match status" value="1"/>
</dbReference>
<dbReference type="Gene3D" id="1.10.510.10">
    <property type="entry name" value="Transferase(Phosphotransferase) domain 1"/>
    <property type="match status" value="1"/>
</dbReference>
<dbReference type="CDD" id="cd13118">
    <property type="entry name" value="POLO_box_1"/>
    <property type="match status" value="1"/>
</dbReference>
<dbReference type="Gene3D" id="3.30.1120.30">
    <property type="entry name" value="POLO box domain"/>
    <property type="match status" value="1"/>
</dbReference>
<dbReference type="SMART" id="SM00220">
    <property type="entry name" value="S_TKc"/>
    <property type="match status" value="1"/>
</dbReference>
<dbReference type="FunFam" id="3.30.1120.30:FF:000001">
    <property type="entry name" value="Serine/threonine-protein kinase PLK"/>
    <property type="match status" value="1"/>
</dbReference>
<evidence type="ECO:0000259" key="17">
    <source>
        <dbReference type="PROSITE" id="PS50078"/>
    </source>
</evidence>
<evidence type="ECO:0000256" key="7">
    <source>
        <dbReference type="ARBA" id="ARBA00022737"/>
    </source>
</evidence>
<dbReference type="InterPro" id="IPR000719">
    <property type="entry name" value="Prot_kinase_dom"/>
</dbReference>
<dbReference type="SUPFAM" id="SSF82615">
    <property type="entry name" value="Polo-box domain"/>
    <property type="match status" value="2"/>
</dbReference>
<dbReference type="GO" id="GO:0007052">
    <property type="term" value="P:mitotic spindle organization"/>
    <property type="evidence" value="ECO:0007669"/>
    <property type="project" value="TreeGrafter"/>
</dbReference>
<evidence type="ECO:0000313" key="19">
    <source>
        <dbReference type="Proteomes" id="UP000230750"/>
    </source>
</evidence>
<comment type="subcellular location">
    <subcellularLocation>
        <location evidence="2">Cytoplasm</location>
        <location evidence="2">Cytoskeleton</location>
        <location evidence="2">Microtubule organizing center</location>
        <location evidence="2">Centrosome</location>
    </subcellularLocation>
    <subcellularLocation>
        <location evidence="1">Nucleus</location>
    </subcellularLocation>
</comment>
<dbReference type="InterPro" id="IPR008271">
    <property type="entry name" value="Ser/Thr_kinase_AS"/>
</dbReference>
<feature type="compositionally biased region" description="Basic and acidic residues" evidence="15">
    <location>
        <begin position="281"/>
        <end position="290"/>
    </location>
</feature>
<dbReference type="SUPFAM" id="SSF56112">
    <property type="entry name" value="Protein kinase-like (PK-like)"/>
    <property type="match status" value="1"/>
</dbReference>
<protein>
    <recommendedName>
        <fullName evidence="3">polo kinase</fullName>
        <ecNumber evidence="3">2.7.11.21</ecNumber>
    </recommendedName>
</protein>
<keyword evidence="7" id="KW-0677">Repeat</keyword>
<dbReference type="GO" id="GO:0000922">
    <property type="term" value="C:spindle pole"/>
    <property type="evidence" value="ECO:0007669"/>
    <property type="project" value="TreeGrafter"/>
</dbReference>
<evidence type="ECO:0000256" key="2">
    <source>
        <dbReference type="ARBA" id="ARBA00004300"/>
    </source>
</evidence>
<dbReference type="InterPro" id="IPR011009">
    <property type="entry name" value="Kinase-like_dom_sf"/>
</dbReference>
<keyword evidence="8" id="KW-0547">Nucleotide-binding</keyword>
<proteinExistence type="predicted"/>
<dbReference type="InterPro" id="IPR033701">
    <property type="entry name" value="POLO_box_1"/>
</dbReference>
<feature type="domain" description="POLO box" evidence="17">
    <location>
        <begin position="377"/>
        <end position="455"/>
    </location>
</feature>
<dbReference type="EC" id="2.7.11.21" evidence="3"/>
<dbReference type="PROSITE" id="PS00108">
    <property type="entry name" value="PROTEIN_KINASE_ST"/>
    <property type="match status" value="1"/>
</dbReference>
<evidence type="ECO:0000256" key="1">
    <source>
        <dbReference type="ARBA" id="ARBA00004123"/>
    </source>
</evidence>
<dbReference type="GO" id="GO:0004674">
    <property type="term" value="F:protein serine/threonine kinase activity"/>
    <property type="evidence" value="ECO:0007669"/>
    <property type="project" value="UniProtKB-KW"/>
</dbReference>
<dbReference type="Pfam" id="PF00659">
    <property type="entry name" value="POLO_box"/>
    <property type="match status" value="1"/>
</dbReference>
<dbReference type="Proteomes" id="UP000230750">
    <property type="component" value="Unassembled WGS sequence"/>
</dbReference>
<sequence>MAPLDPGGFAKCYELLDSETNKNYAGKIVSKALLVKPHQKEKMSMEIAIHRTLHHKHIVGFHGFFEDDSNVYVLLELCRRRSLMELHKRRRQVTEAETRYFMQQIIVGVQYMHGKKVIHRDLKLGNLFIDDNMNIKIGDFGLATKEEYDGERKRTLCGTPNYIAPEVLTKEGHSFEVDSWSLGCIMYTLLVGRPPFETSSLKDTYQRIKRNQYHIPSKISPTARSLITRFLHKNPLERPDVMKLLEDDFFTTGHLPKELPVSCLTTAPQVSSQINRKPLTEVKGHRKDENTPPVSELARKPLHGRTPPVVEKKDLKDREDVNEDIDDINKSIGEQDALCHLPEMMKQLVKVLDSKPCEKNPKQFDEAEDPAAIPVLWVSKWVDYSDKYGLGYQLNDGSVGVLFNDSTRLLLHQNGENLEYIDREWNESYPMMSSYPESLKKKVTLLTYFRNYMTEHLLKTGATMTPRDSDALARLPFMNSWFRTRSAIVLHLSNGTMQ</sequence>
<name>A0A2G8L5Z2_STIJA</name>
<evidence type="ECO:0000256" key="10">
    <source>
        <dbReference type="ARBA" id="ARBA00022840"/>
    </source>
</evidence>
<evidence type="ECO:0000256" key="8">
    <source>
        <dbReference type="ARBA" id="ARBA00022741"/>
    </source>
</evidence>
<evidence type="ECO:0000313" key="18">
    <source>
        <dbReference type="EMBL" id="PIK55658.1"/>
    </source>
</evidence>
<keyword evidence="5" id="KW-0723">Serine/threonine-protein kinase</keyword>
<evidence type="ECO:0000259" key="16">
    <source>
        <dbReference type="PROSITE" id="PS50011"/>
    </source>
</evidence>
<keyword evidence="19" id="KW-1185">Reference proteome</keyword>
<comment type="catalytic activity">
    <reaction evidence="13">
        <text>L-threonyl-[protein] + ATP = O-phospho-L-threonyl-[protein] + ADP + H(+)</text>
        <dbReference type="Rhea" id="RHEA:46608"/>
        <dbReference type="Rhea" id="RHEA-COMP:11060"/>
        <dbReference type="Rhea" id="RHEA-COMP:11605"/>
        <dbReference type="ChEBI" id="CHEBI:15378"/>
        <dbReference type="ChEBI" id="CHEBI:30013"/>
        <dbReference type="ChEBI" id="CHEBI:30616"/>
        <dbReference type="ChEBI" id="CHEBI:61977"/>
        <dbReference type="ChEBI" id="CHEBI:456216"/>
        <dbReference type="EC" id="2.7.11.21"/>
    </reaction>
</comment>
<dbReference type="GO" id="GO:0005524">
    <property type="term" value="F:ATP binding"/>
    <property type="evidence" value="ECO:0007669"/>
    <property type="project" value="UniProtKB-KW"/>
</dbReference>
<dbReference type="PANTHER" id="PTHR24345">
    <property type="entry name" value="SERINE/THREONINE-PROTEIN KINASE PLK"/>
    <property type="match status" value="1"/>
</dbReference>
<comment type="caution">
    <text evidence="18">The sequence shown here is derived from an EMBL/GenBank/DDBJ whole genome shotgun (WGS) entry which is preliminary data.</text>
</comment>
<dbReference type="Gene3D" id="3.30.200.20">
    <property type="entry name" value="Phosphorylase Kinase, domain 1"/>
    <property type="match status" value="1"/>
</dbReference>
<keyword evidence="11" id="KW-0206">Cytoskeleton</keyword>
<evidence type="ECO:0000256" key="9">
    <source>
        <dbReference type="ARBA" id="ARBA00022777"/>
    </source>
</evidence>
<evidence type="ECO:0000256" key="6">
    <source>
        <dbReference type="ARBA" id="ARBA00022679"/>
    </source>
</evidence>
<dbReference type="InterPro" id="IPR000959">
    <property type="entry name" value="POLO_box_dom"/>
</dbReference>